<accession>A0A5H2XGD4</accession>
<organism evidence="1">
    <name type="scientific">Prunus dulcis</name>
    <name type="common">Almond</name>
    <name type="synonym">Amygdalus dulcis</name>
    <dbReference type="NCBI Taxonomy" id="3755"/>
    <lineage>
        <taxon>Eukaryota</taxon>
        <taxon>Viridiplantae</taxon>
        <taxon>Streptophyta</taxon>
        <taxon>Embryophyta</taxon>
        <taxon>Tracheophyta</taxon>
        <taxon>Spermatophyta</taxon>
        <taxon>Magnoliopsida</taxon>
        <taxon>eudicotyledons</taxon>
        <taxon>Gunneridae</taxon>
        <taxon>Pentapetalae</taxon>
        <taxon>rosids</taxon>
        <taxon>fabids</taxon>
        <taxon>Rosales</taxon>
        <taxon>Rosaceae</taxon>
        <taxon>Amygdaloideae</taxon>
        <taxon>Amygdaleae</taxon>
        <taxon>Prunus</taxon>
    </lineage>
</organism>
<sequence length="82" mass="9539">MAWLRWCIGDGKSVHVTRDPWLLMPYHFKLRTPSPLLPEKVSDLIDPVLRQWDVQTVCHVFNKEEADSILAMALVDLDVRII</sequence>
<dbReference type="EMBL" id="AP020420">
    <property type="protein sequence ID" value="BBN67458.1"/>
    <property type="molecule type" value="Genomic_DNA"/>
</dbReference>
<evidence type="ECO:0000313" key="1">
    <source>
        <dbReference type="EMBL" id="BBN67458.1"/>
    </source>
</evidence>
<dbReference type="AlphaFoldDB" id="A0A5H2XGD4"/>
<protein>
    <submittedName>
        <fullName evidence="1">Uncharacterized protein</fullName>
    </submittedName>
</protein>
<reference evidence="1" key="1">
    <citation type="journal article" date="2019" name="Science">
        <title>Mutation of a bHLH transcription factor allowed almond domestication.</title>
        <authorList>
            <person name="Sanchez-Perez R."/>
            <person name="Pavan S."/>
            <person name="Mazzeo R."/>
            <person name="Moldovan C."/>
            <person name="Aiese Cigliano R."/>
            <person name="Del Cueto J."/>
            <person name="Ricciardi F."/>
            <person name="Lotti C."/>
            <person name="Ricciardi L."/>
            <person name="Dicenta F."/>
            <person name="Lopez-Marques R.L."/>
            <person name="Lindberg Moller B."/>
        </authorList>
    </citation>
    <scope>NUCLEOTIDE SEQUENCE</scope>
</reference>
<gene>
    <name evidence="1" type="ORF">Prudu_83S000300</name>
</gene>
<proteinExistence type="predicted"/>
<name>A0A5H2XGD4_PRUDU</name>